<evidence type="ECO:0000256" key="1">
    <source>
        <dbReference type="ARBA" id="ARBA00004317"/>
    </source>
</evidence>
<evidence type="ECO:0000259" key="6">
    <source>
        <dbReference type="SMART" id="SM01349"/>
    </source>
</evidence>
<feature type="region of interest" description="Disordered" evidence="5">
    <location>
        <begin position="759"/>
        <end position="889"/>
    </location>
</feature>
<gene>
    <name evidence="7" type="ORF">TCE0_018f06022</name>
</gene>
<reference evidence="8" key="1">
    <citation type="journal article" date="2015" name="Genome Announc.">
        <title>Draft genome sequence of Talaromyces cellulolyticus strain Y-94, a source of lignocellulosic biomass-degrading enzymes.</title>
        <authorList>
            <person name="Fujii T."/>
            <person name="Koike H."/>
            <person name="Sawayama S."/>
            <person name="Yano S."/>
            <person name="Inoue H."/>
        </authorList>
    </citation>
    <scope>NUCLEOTIDE SEQUENCE [LARGE SCALE GENOMIC DNA]</scope>
    <source>
        <strain evidence="8">Y-94</strain>
    </source>
</reference>
<dbReference type="GO" id="GO:1990571">
    <property type="term" value="P:meiotic centromere clustering"/>
    <property type="evidence" value="ECO:0007669"/>
    <property type="project" value="UniProtKB-ARBA"/>
</dbReference>
<dbReference type="GO" id="GO:0099070">
    <property type="term" value="C:static microtubule bundle"/>
    <property type="evidence" value="ECO:0007669"/>
    <property type="project" value="UniProtKB-ARBA"/>
</dbReference>
<dbReference type="SMART" id="SM01349">
    <property type="entry name" value="TOG"/>
    <property type="match status" value="2"/>
</dbReference>
<dbReference type="GO" id="GO:0005881">
    <property type="term" value="C:cytoplasmic microtubule"/>
    <property type="evidence" value="ECO:0007669"/>
    <property type="project" value="UniProtKB-ARBA"/>
</dbReference>
<name>A0A510NWV8_TALPI</name>
<evidence type="ECO:0000256" key="2">
    <source>
        <dbReference type="ARBA" id="ARBA00022490"/>
    </source>
</evidence>
<feature type="compositionally biased region" description="Pro residues" evidence="5">
    <location>
        <begin position="546"/>
        <end position="561"/>
    </location>
</feature>
<evidence type="ECO:0000313" key="8">
    <source>
        <dbReference type="Proteomes" id="UP000053095"/>
    </source>
</evidence>
<feature type="compositionally biased region" description="Basic and acidic residues" evidence="5">
    <location>
        <begin position="231"/>
        <end position="240"/>
    </location>
</feature>
<dbReference type="SUPFAM" id="SSF48371">
    <property type="entry name" value="ARM repeat"/>
    <property type="match status" value="1"/>
</dbReference>
<dbReference type="EMBL" id="DF933814">
    <property type="protein sequence ID" value="GAM36715.1"/>
    <property type="molecule type" value="Genomic_DNA"/>
</dbReference>
<evidence type="ECO:0000313" key="7">
    <source>
        <dbReference type="EMBL" id="GAM36715.1"/>
    </source>
</evidence>
<dbReference type="GO" id="GO:0000776">
    <property type="term" value="C:kinetochore"/>
    <property type="evidence" value="ECO:0007669"/>
    <property type="project" value="UniProtKB-ARBA"/>
</dbReference>
<feature type="compositionally biased region" description="Polar residues" evidence="5">
    <location>
        <begin position="817"/>
        <end position="829"/>
    </location>
</feature>
<keyword evidence="4" id="KW-0175">Coiled coil</keyword>
<protein>
    <submittedName>
        <fullName evidence="7">Mad2-dependent spindle checkpoint component</fullName>
    </submittedName>
</protein>
<feature type="compositionally biased region" description="Low complexity" evidence="5">
    <location>
        <begin position="242"/>
        <end position="253"/>
    </location>
</feature>
<dbReference type="InterPro" id="IPR011989">
    <property type="entry name" value="ARM-like"/>
</dbReference>
<sequence length="915" mass="98860">MADAEEDFSSLPLPDRFTHKVWKVRKEGYEDAAKQFEKTPDESDPVFTPFLQDPSLWKGAVADSNVAAQQEGLAAYGAFLKYGGVQACTRTRGVTVSAIAEKGLPSARPAAKANALEALLLLIELDASGPVIEDLIPILSAKQPKSIAAGLAAITAIYHNYGCKVVDPKPVLKMLPKVFGHADKNVRAEAQNLTVELYRWLKEAMKPVFWAELKPVQQQDLDKLFEKVKEEAPPKQERLTRAQQDAVASAPAAGEEDAGGEAGDDYGEEEAEMDPLDLAEPVDVMPKVPKNLHEQLGSTKWKDRKESLDELYKALNVPRIQEGPFDEIVRALAKCMKDANIAVVTVAANCVDLLAKGLRFGFAKYRSIIMAPIMERLKEKKQSVADALGQALDAVFSSTGLSDCLEDIFEFLKHKNPQVKQETVKFLTRCLRTTRDVPQKPEVKSIAEAAIKLLTESSEVVRSGAAEILGTLMKIMGERAMNPYLDGLDEIRKTKIKEYFETAEVKAKDRPKPIVAPPKPAAPVAKKTVPGAKKPALGLKKAAPAAAPPPPVEEASPPPKPKAVARPGLARPGAPKSGLATPGGGLKMQRRIPGVGGAAAGSPQRRVSSPPLEEPVAAPPPQPKFGLGRGLTGRPISKTAAPAEVVPAAAPVMSGLAAAERAELEELRIEKERLWKLNEDLRTEKTRLSSQVTELQNQNAQLIEDHTRDVLSIKAKETQLVRARSDAETAEQTVQKQLREIERLKRELARAVRASTMSPPVLADGLNTGVSDNGPLSPEITAYSSNGSRAGYMGSRLDTGRPRSYVSSPSEDKENNGFGSPTAETNLDSTFGRRKFSPPVGQSLSSRGSPVRSTARYASAGSTHSGDDQPSITSRSAEPAENWKRAAEVTSQLKARIEQMKARQGLSRPPPSTHS</sequence>
<evidence type="ECO:0000256" key="5">
    <source>
        <dbReference type="SAM" id="MobiDB-lite"/>
    </source>
</evidence>
<evidence type="ECO:0000256" key="4">
    <source>
        <dbReference type="SAM" id="Coils"/>
    </source>
</evidence>
<keyword evidence="3" id="KW-0206">Cytoskeleton</keyword>
<feature type="compositionally biased region" description="Polar residues" evidence="5">
    <location>
        <begin position="860"/>
        <end position="876"/>
    </location>
</feature>
<dbReference type="GO" id="GO:0046785">
    <property type="term" value="P:microtubule polymerization"/>
    <property type="evidence" value="ECO:0007669"/>
    <property type="project" value="InterPro"/>
</dbReference>
<feature type="domain" description="TOG" evidence="6">
    <location>
        <begin position="1"/>
        <end position="234"/>
    </location>
</feature>
<keyword evidence="2" id="KW-0963">Cytoplasm</keyword>
<feature type="compositionally biased region" description="Acidic residues" evidence="5">
    <location>
        <begin position="254"/>
        <end position="272"/>
    </location>
</feature>
<dbReference type="FunFam" id="1.25.10.10:FF:000282">
    <property type="entry name" value="Spindle pole body component"/>
    <property type="match status" value="1"/>
</dbReference>
<dbReference type="Pfam" id="PF21042">
    <property type="entry name" value="Stu2_CTS"/>
    <property type="match status" value="1"/>
</dbReference>
<dbReference type="AlphaFoldDB" id="A0A510NWV8"/>
<organism evidence="7 8">
    <name type="scientific">Talaromyces pinophilus</name>
    <name type="common">Penicillium pinophilum</name>
    <dbReference type="NCBI Taxonomy" id="128442"/>
    <lineage>
        <taxon>Eukaryota</taxon>
        <taxon>Fungi</taxon>
        <taxon>Dikarya</taxon>
        <taxon>Ascomycota</taxon>
        <taxon>Pezizomycotina</taxon>
        <taxon>Eurotiomycetes</taxon>
        <taxon>Eurotiomycetidae</taxon>
        <taxon>Eurotiales</taxon>
        <taxon>Trichocomaceae</taxon>
        <taxon>Talaromyces</taxon>
        <taxon>Talaromyces sect. Talaromyces</taxon>
    </lineage>
</organism>
<feature type="domain" description="TOG" evidence="6">
    <location>
        <begin position="277"/>
        <end position="509"/>
    </location>
</feature>
<dbReference type="GO" id="GO:0051315">
    <property type="term" value="P:attachment of mitotic spindle microtubules to kinetochore"/>
    <property type="evidence" value="ECO:0007669"/>
    <property type="project" value="UniProtKB-ARBA"/>
</dbReference>
<dbReference type="Proteomes" id="UP000053095">
    <property type="component" value="Unassembled WGS sequence"/>
</dbReference>
<feature type="region of interest" description="Disordered" evidence="5">
    <location>
        <begin position="510"/>
        <end position="635"/>
    </location>
</feature>
<proteinExistence type="predicted"/>
<accession>A0A510NWV8</accession>
<dbReference type="Gene3D" id="1.25.10.10">
    <property type="entry name" value="Leucine-rich Repeat Variant"/>
    <property type="match status" value="2"/>
</dbReference>
<keyword evidence="8" id="KW-1185">Reference proteome</keyword>
<comment type="subcellular location">
    <subcellularLocation>
        <location evidence="1">Cytoplasm</location>
        <location evidence="1">Cytoskeleton</location>
        <location evidence="1">Microtubule organizing center</location>
        <location evidence="1">Spindle pole body</location>
    </subcellularLocation>
</comment>
<dbReference type="InterPro" id="IPR045110">
    <property type="entry name" value="XMAP215"/>
</dbReference>
<dbReference type="GO" id="GO:1990498">
    <property type="term" value="C:mitotic spindle microtubule"/>
    <property type="evidence" value="ECO:0007669"/>
    <property type="project" value="UniProtKB-ARBA"/>
</dbReference>
<dbReference type="InterPro" id="IPR016024">
    <property type="entry name" value="ARM-type_fold"/>
</dbReference>
<feature type="region of interest" description="Disordered" evidence="5">
    <location>
        <begin position="231"/>
        <end position="272"/>
    </location>
</feature>
<dbReference type="InterPro" id="IPR048491">
    <property type="entry name" value="XMAP215_CLASP_TOG"/>
</dbReference>
<dbReference type="GO" id="GO:0030951">
    <property type="term" value="P:establishment or maintenance of microtubule cytoskeleton polarity"/>
    <property type="evidence" value="ECO:0007669"/>
    <property type="project" value="InterPro"/>
</dbReference>
<evidence type="ECO:0000256" key="3">
    <source>
        <dbReference type="ARBA" id="ARBA00023212"/>
    </source>
</evidence>
<dbReference type="InterPro" id="IPR048492">
    <property type="entry name" value="Stu2_CTS"/>
</dbReference>
<dbReference type="FunFam" id="1.25.10.10:FF:000019">
    <property type="entry name" value="Cytoskeleton-associated protein 5"/>
    <property type="match status" value="1"/>
</dbReference>
<dbReference type="PANTHER" id="PTHR12609">
    <property type="entry name" value="MICROTUBULE ASSOCIATED PROTEIN XMAP215"/>
    <property type="match status" value="1"/>
</dbReference>
<feature type="compositionally biased region" description="Polar residues" evidence="5">
    <location>
        <begin position="840"/>
        <end position="852"/>
    </location>
</feature>
<dbReference type="GO" id="GO:0061863">
    <property type="term" value="F:microtubule plus end polymerase"/>
    <property type="evidence" value="ECO:0007669"/>
    <property type="project" value="InterPro"/>
</dbReference>
<dbReference type="GO" id="GO:0000022">
    <property type="term" value="P:mitotic spindle elongation"/>
    <property type="evidence" value="ECO:0007669"/>
    <property type="project" value="UniProtKB-ARBA"/>
</dbReference>
<dbReference type="GO" id="GO:0051010">
    <property type="term" value="F:microtubule plus-end binding"/>
    <property type="evidence" value="ECO:0007669"/>
    <property type="project" value="InterPro"/>
</dbReference>
<feature type="coiled-coil region" evidence="4">
    <location>
        <begin position="664"/>
        <end position="754"/>
    </location>
</feature>
<dbReference type="Pfam" id="PF21041">
    <property type="entry name" value="XMAP215_CLASP_TOG"/>
    <property type="match status" value="2"/>
</dbReference>
<feature type="compositionally biased region" description="Low complexity" evidence="5">
    <location>
        <begin position="522"/>
        <end position="545"/>
    </location>
</feature>
<dbReference type="GO" id="GO:0044732">
    <property type="term" value="C:mitotic spindle pole body"/>
    <property type="evidence" value="ECO:0007669"/>
    <property type="project" value="UniProtKB-ARBA"/>
</dbReference>
<dbReference type="InterPro" id="IPR034085">
    <property type="entry name" value="TOG"/>
</dbReference>